<feature type="compositionally biased region" description="Low complexity" evidence="1">
    <location>
        <begin position="141"/>
        <end position="160"/>
    </location>
</feature>
<keyword evidence="2" id="KW-0472">Membrane</keyword>
<comment type="caution">
    <text evidence="3">The sequence shown here is derived from an EMBL/GenBank/DDBJ whole genome shotgun (WGS) entry which is preliminary data.</text>
</comment>
<protein>
    <recommendedName>
        <fullName evidence="5">Apple domain-containing protein</fullName>
    </recommendedName>
</protein>
<evidence type="ECO:0000256" key="2">
    <source>
        <dbReference type="SAM" id="Phobius"/>
    </source>
</evidence>
<feature type="compositionally biased region" description="Polar residues" evidence="1">
    <location>
        <begin position="171"/>
        <end position="180"/>
    </location>
</feature>
<sequence>MDFRCLPTLIEQRWASLNAHYSKTPSFSTAFPALELKVEPGDAQEQGQARRFGNLHSHALSGVERRHEQQPQSTKLLGLSVPVFWTVVIGLVILLAGAIGGGIGGGLAASQHASQASSSSSFSISGSNISPTTIATSQSDSASPPLTMTSPTTTTSTQSTAFGPSPAPSDNCPSVNGTNYTPLDASGNTMSVKINPGGPTKVQSFVRICNRNYPAGAPYGNPDTLDIMKLYLPTLEACIDACATYNIVYQANRPQRPGGAQDEADMGLCRSVAIAKAEGGYCYLKNATGKDNTFGEPEKCSVGVLLL</sequence>
<name>A0AAE0JEH8_9PEZI</name>
<keyword evidence="2" id="KW-1133">Transmembrane helix</keyword>
<evidence type="ECO:0000313" key="4">
    <source>
        <dbReference type="Proteomes" id="UP001278500"/>
    </source>
</evidence>
<organism evidence="3 4">
    <name type="scientific">Neurospora tetraspora</name>
    <dbReference type="NCBI Taxonomy" id="94610"/>
    <lineage>
        <taxon>Eukaryota</taxon>
        <taxon>Fungi</taxon>
        <taxon>Dikarya</taxon>
        <taxon>Ascomycota</taxon>
        <taxon>Pezizomycotina</taxon>
        <taxon>Sordariomycetes</taxon>
        <taxon>Sordariomycetidae</taxon>
        <taxon>Sordariales</taxon>
        <taxon>Sordariaceae</taxon>
        <taxon>Neurospora</taxon>
    </lineage>
</organism>
<keyword evidence="2" id="KW-0812">Transmembrane</keyword>
<gene>
    <name evidence="3" type="ORF">B0H65DRAFT_508455</name>
</gene>
<dbReference type="AlphaFoldDB" id="A0AAE0JEH8"/>
<feature type="region of interest" description="Disordered" evidence="1">
    <location>
        <begin position="131"/>
        <end position="180"/>
    </location>
</feature>
<dbReference type="RefSeq" id="XP_062681178.1">
    <property type="nucleotide sequence ID" value="XM_062828222.1"/>
</dbReference>
<evidence type="ECO:0000256" key="1">
    <source>
        <dbReference type="SAM" id="MobiDB-lite"/>
    </source>
</evidence>
<reference evidence="3" key="1">
    <citation type="journal article" date="2023" name="Mol. Phylogenet. Evol.">
        <title>Genome-scale phylogeny and comparative genomics of the fungal order Sordariales.</title>
        <authorList>
            <person name="Hensen N."/>
            <person name="Bonometti L."/>
            <person name="Westerberg I."/>
            <person name="Brannstrom I.O."/>
            <person name="Guillou S."/>
            <person name="Cros-Aarteil S."/>
            <person name="Calhoun S."/>
            <person name="Haridas S."/>
            <person name="Kuo A."/>
            <person name="Mondo S."/>
            <person name="Pangilinan J."/>
            <person name="Riley R."/>
            <person name="LaButti K."/>
            <person name="Andreopoulos B."/>
            <person name="Lipzen A."/>
            <person name="Chen C."/>
            <person name="Yan M."/>
            <person name="Daum C."/>
            <person name="Ng V."/>
            <person name="Clum A."/>
            <person name="Steindorff A."/>
            <person name="Ohm R.A."/>
            <person name="Martin F."/>
            <person name="Silar P."/>
            <person name="Natvig D.O."/>
            <person name="Lalanne C."/>
            <person name="Gautier V."/>
            <person name="Ament-Velasquez S.L."/>
            <person name="Kruys A."/>
            <person name="Hutchinson M.I."/>
            <person name="Powell A.J."/>
            <person name="Barry K."/>
            <person name="Miller A.N."/>
            <person name="Grigoriev I.V."/>
            <person name="Debuchy R."/>
            <person name="Gladieux P."/>
            <person name="Hiltunen Thoren M."/>
            <person name="Johannesson H."/>
        </authorList>
    </citation>
    <scope>NUCLEOTIDE SEQUENCE</scope>
    <source>
        <strain evidence="3">CBS 560.94</strain>
    </source>
</reference>
<evidence type="ECO:0000313" key="3">
    <source>
        <dbReference type="EMBL" id="KAK3344565.1"/>
    </source>
</evidence>
<dbReference type="Proteomes" id="UP001278500">
    <property type="component" value="Unassembled WGS sequence"/>
</dbReference>
<feature type="transmembrane region" description="Helical" evidence="2">
    <location>
        <begin position="83"/>
        <end position="109"/>
    </location>
</feature>
<dbReference type="EMBL" id="JAUEPP010000004">
    <property type="protein sequence ID" value="KAK3344565.1"/>
    <property type="molecule type" value="Genomic_DNA"/>
</dbReference>
<evidence type="ECO:0008006" key="5">
    <source>
        <dbReference type="Google" id="ProtNLM"/>
    </source>
</evidence>
<dbReference type="GeneID" id="87865376"/>
<reference evidence="3" key="2">
    <citation type="submission" date="2023-06" db="EMBL/GenBank/DDBJ databases">
        <authorList>
            <consortium name="Lawrence Berkeley National Laboratory"/>
            <person name="Haridas S."/>
            <person name="Hensen N."/>
            <person name="Bonometti L."/>
            <person name="Westerberg I."/>
            <person name="Brannstrom I.O."/>
            <person name="Guillou S."/>
            <person name="Cros-Aarteil S."/>
            <person name="Calhoun S."/>
            <person name="Kuo A."/>
            <person name="Mondo S."/>
            <person name="Pangilinan J."/>
            <person name="Riley R."/>
            <person name="Labutti K."/>
            <person name="Andreopoulos B."/>
            <person name="Lipzen A."/>
            <person name="Chen C."/>
            <person name="Yanf M."/>
            <person name="Daum C."/>
            <person name="Ng V."/>
            <person name="Clum A."/>
            <person name="Steindorff A."/>
            <person name="Ohm R."/>
            <person name="Martin F."/>
            <person name="Silar P."/>
            <person name="Natvig D."/>
            <person name="Lalanne C."/>
            <person name="Gautier V."/>
            <person name="Ament-Velasquez S.L."/>
            <person name="Kruys A."/>
            <person name="Hutchinson M.I."/>
            <person name="Powell A.J."/>
            <person name="Barry K."/>
            <person name="Miller A.N."/>
            <person name="Grigoriev I.V."/>
            <person name="Debuchy R."/>
            <person name="Gladieux P."/>
            <person name="Thoren M.H."/>
            <person name="Johannesson H."/>
        </authorList>
    </citation>
    <scope>NUCLEOTIDE SEQUENCE</scope>
    <source>
        <strain evidence="3">CBS 560.94</strain>
    </source>
</reference>
<feature type="compositionally biased region" description="Polar residues" evidence="1">
    <location>
        <begin position="131"/>
        <end position="140"/>
    </location>
</feature>
<keyword evidence="4" id="KW-1185">Reference proteome</keyword>
<proteinExistence type="predicted"/>
<accession>A0AAE0JEH8</accession>